<dbReference type="GO" id="GO:0016020">
    <property type="term" value="C:membrane"/>
    <property type="evidence" value="ECO:0007669"/>
    <property type="project" value="InterPro"/>
</dbReference>
<dbReference type="InParanoid" id="C3YRJ0"/>
<dbReference type="InterPro" id="IPR051560">
    <property type="entry name" value="MAM_domain-containing"/>
</dbReference>
<name>C3YRJ0_BRAFL</name>
<dbReference type="Gene3D" id="2.60.120.200">
    <property type="match status" value="1"/>
</dbReference>
<accession>C3YRJ0</accession>
<dbReference type="Pfam" id="PF00629">
    <property type="entry name" value="MAM"/>
    <property type="match status" value="1"/>
</dbReference>
<dbReference type="SUPFAM" id="SSF49899">
    <property type="entry name" value="Concanavalin A-like lectins/glucanases"/>
    <property type="match status" value="1"/>
</dbReference>
<feature type="domain" description="MAM" evidence="1">
    <location>
        <begin position="8"/>
        <end position="128"/>
    </location>
</feature>
<evidence type="ECO:0000313" key="2">
    <source>
        <dbReference type="EMBL" id="EEN57187.1"/>
    </source>
</evidence>
<dbReference type="AlphaFoldDB" id="C3YRJ0"/>
<dbReference type="InterPro" id="IPR000998">
    <property type="entry name" value="MAM_dom"/>
</dbReference>
<proteinExistence type="predicted"/>
<dbReference type="PROSITE" id="PS50060">
    <property type="entry name" value="MAM_2"/>
    <property type="match status" value="1"/>
</dbReference>
<dbReference type="InterPro" id="IPR013320">
    <property type="entry name" value="ConA-like_dom_sf"/>
</dbReference>
<dbReference type="STRING" id="7739.C3YRJ0"/>
<sequence>FRLTFSLDTTFSGRFLFIEATHKAPGKKARGFSPVYNTTGQHCLTFYYHMRGKGIGSLNVHLRTVGMVTNNVRTLWSLSGHQGNRWLRAEVSFNTTANFQVIFEGVRGNSSRGDIAIDDMTLDIGSCG</sequence>
<dbReference type="PANTHER" id="PTHR23282">
    <property type="entry name" value="APICAL ENDOSOMAL GLYCOPROTEIN PRECURSOR"/>
    <property type="match status" value="1"/>
</dbReference>
<dbReference type="PRINTS" id="PR00020">
    <property type="entry name" value="MAMDOMAIN"/>
</dbReference>
<dbReference type="EMBL" id="GG666547">
    <property type="protein sequence ID" value="EEN57187.1"/>
    <property type="molecule type" value="Genomic_DNA"/>
</dbReference>
<gene>
    <name evidence="2" type="ORF">BRAFLDRAFT_214692</name>
</gene>
<dbReference type="SMART" id="SM00137">
    <property type="entry name" value="MAM"/>
    <property type="match status" value="1"/>
</dbReference>
<dbReference type="PANTHER" id="PTHR23282:SF101">
    <property type="entry name" value="MAM DOMAIN-CONTAINING PROTEIN"/>
    <property type="match status" value="1"/>
</dbReference>
<reference evidence="2" key="1">
    <citation type="journal article" date="2008" name="Nature">
        <title>The amphioxus genome and the evolution of the chordate karyotype.</title>
        <authorList>
            <consortium name="US DOE Joint Genome Institute (JGI-PGF)"/>
            <person name="Putnam N.H."/>
            <person name="Butts T."/>
            <person name="Ferrier D.E.K."/>
            <person name="Furlong R.F."/>
            <person name="Hellsten U."/>
            <person name="Kawashima T."/>
            <person name="Robinson-Rechavi M."/>
            <person name="Shoguchi E."/>
            <person name="Terry A."/>
            <person name="Yu J.-K."/>
            <person name="Benito-Gutierrez E.L."/>
            <person name="Dubchak I."/>
            <person name="Garcia-Fernandez J."/>
            <person name="Gibson-Brown J.J."/>
            <person name="Grigoriev I.V."/>
            <person name="Horton A.C."/>
            <person name="de Jong P.J."/>
            <person name="Jurka J."/>
            <person name="Kapitonov V.V."/>
            <person name="Kohara Y."/>
            <person name="Kuroki Y."/>
            <person name="Lindquist E."/>
            <person name="Lucas S."/>
            <person name="Osoegawa K."/>
            <person name="Pennacchio L.A."/>
            <person name="Salamov A.A."/>
            <person name="Satou Y."/>
            <person name="Sauka-Spengler T."/>
            <person name="Schmutz J."/>
            <person name="Shin-I T."/>
            <person name="Toyoda A."/>
            <person name="Bronner-Fraser M."/>
            <person name="Fujiyama A."/>
            <person name="Holland L.Z."/>
            <person name="Holland P.W.H."/>
            <person name="Satoh N."/>
            <person name="Rokhsar D.S."/>
        </authorList>
    </citation>
    <scope>NUCLEOTIDE SEQUENCE [LARGE SCALE GENOMIC DNA]</scope>
    <source>
        <strain evidence="2">S238N-H82</strain>
        <tissue evidence="2">Testes</tissue>
    </source>
</reference>
<dbReference type="CDD" id="cd06263">
    <property type="entry name" value="MAM"/>
    <property type="match status" value="1"/>
</dbReference>
<organism>
    <name type="scientific">Branchiostoma floridae</name>
    <name type="common">Florida lancelet</name>
    <name type="synonym">Amphioxus</name>
    <dbReference type="NCBI Taxonomy" id="7739"/>
    <lineage>
        <taxon>Eukaryota</taxon>
        <taxon>Metazoa</taxon>
        <taxon>Chordata</taxon>
        <taxon>Cephalochordata</taxon>
        <taxon>Leptocardii</taxon>
        <taxon>Amphioxiformes</taxon>
        <taxon>Branchiostomatidae</taxon>
        <taxon>Branchiostoma</taxon>
    </lineage>
</organism>
<evidence type="ECO:0000259" key="1">
    <source>
        <dbReference type="PROSITE" id="PS50060"/>
    </source>
</evidence>
<protein>
    <recommendedName>
        <fullName evidence="1">MAM domain-containing protein</fullName>
    </recommendedName>
</protein>
<dbReference type="eggNOG" id="ENOG502QUWH">
    <property type="taxonomic scope" value="Eukaryota"/>
</dbReference>
<feature type="non-terminal residue" evidence="2">
    <location>
        <position position="1"/>
    </location>
</feature>